<dbReference type="CDD" id="cd04301">
    <property type="entry name" value="NAT_SF"/>
    <property type="match status" value="1"/>
</dbReference>
<reference evidence="3" key="3">
    <citation type="submission" date="2018-04" db="EMBL/GenBank/DDBJ databases">
        <authorList>
            <person name="Go L.Y."/>
            <person name="Mitchell J.A."/>
        </authorList>
    </citation>
    <scope>NUCLEOTIDE SEQUENCE</scope>
    <source>
        <strain evidence="3">BSAS1 3</strain>
    </source>
</reference>
<feature type="domain" description="N-acetyltransferase" evidence="1">
    <location>
        <begin position="1"/>
        <end position="154"/>
    </location>
</feature>
<dbReference type="SUPFAM" id="SSF55729">
    <property type="entry name" value="Acyl-CoA N-acyltransferases (Nat)"/>
    <property type="match status" value="1"/>
</dbReference>
<dbReference type="PANTHER" id="PTHR43792:SF16">
    <property type="entry name" value="N-ACETYLTRANSFERASE DOMAIN-CONTAINING PROTEIN"/>
    <property type="match status" value="1"/>
</dbReference>
<evidence type="ECO:0000313" key="4">
    <source>
        <dbReference type="Proteomes" id="UP000243591"/>
    </source>
</evidence>
<dbReference type="RefSeq" id="WP_029092504.1">
    <property type="nucleotide sequence ID" value="NZ_CBCPKC010000001.1"/>
</dbReference>
<organism evidence="2 4">
    <name type="scientific">Brochothrix thermosphacta</name>
    <name type="common">Microbacterium thermosphactum</name>
    <dbReference type="NCBI Taxonomy" id="2756"/>
    <lineage>
        <taxon>Bacteria</taxon>
        <taxon>Bacillati</taxon>
        <taxon>Bacillota</taxon>
        <taxon>Bacilli</taxon>
        <taxon>Bacillales</taxon>
        <taxon>Listeriaceae</taxon>
        <taxon>Brochothrix</taxon>
    </lineage>
</organism>
<dbReference type="AlphaFoldDB" id="A0A1D2LCM7"/>
<reference evidence="2 4" key="1">
    <citation type="submission" date="2017-09" db="EMBL/GenBank/DDBJ databases">
        <title>Complete Genome Sequences of Two Strains of the Meat Spoilage Bacterium Brochothrix thermosphacta Isolated from Ground Chicken.</title>
        <authorList>
            <person name="Paoli G.C."/>
            <person name="Wijey C."/>
            <person name="Chen C.-Y."/>
            <person name="Nguyen L."/>
            <person name="Yan X."/>
            <person name="Irwin P.L."/>
        </authorList>
    </citation>
    <scope>NUCLEOTIDE SEQUENCE [LARGE SCALE GENOMIC DNA]</scope>
    <source>
        <strain evidence="2 4">BI</strain>
    </source>
</reference>
<dbReference type="Gene3D" id="3.40.630.30">
    <property type="match status" value="1"/>
</dbReference>
<dbReference type="EMBL" id="OUNC01000010">
    <property type="protein sequence ID" value="SPP27666.1"/>
    <property type="molecule type" value="Genomic_DNA"/>
</dbReference>
<dbReference type="STRING" id="2756.BFR44_04730"/>
<evidence type="ECO:0000313" key="2">
    <source>
        <dbReference type="EMBL" id="ATF26900.1"/>
    </source>
</evidence>
<gene>
    <name evidence="3" type="ORF">BTBSAS_180018</name>
    <name evidence="2" type="ORF">CNY62_11335</name>
</gene>
<evidence type="ECO:0000259" key="1">
    <source>
        <dbReference type="PROSITE" id="PS51186"/>
    </source>
</evidence>
<sequence length="154" mass="17922">MELKQYTSDDFMLYYALTQHESVMRYITGNALNEDETARKFDKVMRYNENNRTTGHYRVYFEGKYIGYGKITISNKEIEVGYMLLPAYIGRGLGKKLLATLIDYAKKEDTVYVIFAIIQSENDISRNLLKSFGFQTVAVYEENGTRCERLELAN</sequence>
<dbReference type="OrthoDB" id="9798081at2"/>
<dbReference type="KEGG" id="bths:CNY62_11335"/>
<dbReference type="InterPro" id="IPR000182">
    <property type="entry name" value="GNAT_dom"/>
</dbReference>
<dbReference type="GeneID" id="66536332"/>
<name>A0A1D2LCM7_BROTH</name>
<dbReference type="EMBL" id="CP023483">
    <property type="protein sequence ID" value="ATF26900.1"/>
    <property type="molecule type" value="Genomic_DNA"/>
</dbReference>
<protein>
    <submittedName>
        <fullName evidence="2">GNAT family N-acetyltransferase</fullName>
    </submittedName>
</protein>
<accession>A0A1D2LCM7</accession>
<dbReference type="InterPro" id="IPR051531">
    <property type="entry name" value="N-acetyltransferase"/>
</dbReference>
<dbReference type="Proteomes" id="UP000270190">
    <property type="component" value="Unassembled WGS sequence"/>
</dbReference>
<proteinExistence type="predicted"/>
<keyword evidence="4" id="KW-1185">Reference proteome</keyword>
<keyword evidence="2" id="KW-0808">Transferase</keyword>
<dbReference type="PANTHER" id="PTHR43792">
    <property type="entry name" value="GNAT FAMILY, PUTATIVE (AFU_ORTHOLOGUE AFUA_3G00765)-RELATED-RELATED"/>
    <property type="match status" value="1"/>
</dbReference>
<dbReference type="InterPro" id="IPR016181">
    <property type="entry name" value="Acyl_CoA_acyltransferase"/>
</dbReference>
<dbReference type="PROSITE" id="PS51186">
    <property type="entry name" value="GNAT"/>
    <property type="match status" value="1"/>
</dbReference>
<evidence type="ECO:0000313" key="3">
    <source>
        <dbReference type="EMBL" id="SPP27666.1"/>
    </source>
</evidence>
<dbReference type="Proteomes" id="UP000243591">
    <property type="component" value="Chromosome"/>
</dbReference>
<dbReference type="Pfam" id="PF13302">
    <property type="entry name" value="Acetyltransf_3"/>
    <property type="match status" value="1"/>
</dbReference>
<evidence type="ECO:0000313" key="5">
    <source>
        <dbReference type="Proteomes" id="UP000270190"/>
    </source>
</evidence>
<dbReference type="GO" id="GO:0016747">
    <property type="term" value="F:acyltransferase activity, transferring groups other than amino-acyl groups"/>
    <property type="evidence" value="ECO:0007669"/>
    <property type="project" value="InterPro"/>
</dbReference>
<reference evidence="5" key="2">
    <citation type="submission" date="2018-04" db="EMBL/GenBank/DDBJ databases">
        <authorList>
            <person name="Illikoud N."/>
        </authorList>
    </citation>
    <scope>NUCLEOTIDE SEQUENCE [LARGE SCALE GENOMIC DNA]</scope>
</reference>